<dbReference type="InterPro" id="IPR008701">
    <property type="entry name" value="NPP1"/>
</dbReference>
<dbReference type="KEGG" id="psoj:PHYSODRAFT_327911"/>
<dbReference type="SMR" id="G4Z8U5"/>
<comment type="similarity">
    <text evidence="2">Belongs to the Necrosis inducing protein (NPP1) family.</text>
</comment>
<evidence type="ECO:0000313" key="7">
    <source>
        <dbReference type="EMBL" id="EGZ19716.1"/>
    </source>
</evidence>
<dbReference type="OMA" id="HNIVQPL"/>
<dbReference type="Proteomes" id="UP000002640">
    <property type="component" value="Unassembled WGS sequence"/>
</dbReference>
<feature type="region of interest" description="Disordered" evidence="5">
    <location>
        <begin position="33"/>
        <end position="52"/>
    </location>
</feature>
<reference evidence="7 8" key="1">
    <citation type="journal article" date="2006" name="Science">
        <title>Phytophthora genome sequences uncover evolutionary origins and mechanisms of pathogenesis.</title>
        <authorList>
            <person name="Tyler B.M."/>
            <person name="Tripathy S."/>
            <person name="Zhang X."/>
            <person name="Dehal P."/>
            <person name="Jiang R.H."/>
            <person name="Aerts A."/>
            <person name="Arredondo F.D."/>
            <person name="Baxter L."/>
            <person name="Bensasson D."/>
            <person name="Beynon J.L."/>
            <person name="Chapman J."/>
            <person name="Damasceno C.M."/>
            <person name="Dorrance A.E."/>
            <person name="Dou D."/>
            <person name="Dickerman A.W."/>
            <person name="Dubchak I.L."/>
            <person name="Garbelotto M."/>
            <person name="Gijzen M."/>
            <person name="Gordon S.G."/>
            <person name="Govers F."/>
            <person name="Grunwald N.J."/>
            <person name="Huang W."/>
            <person name="Ivors K.L."/>
            <person name="Jones R.W."/>
            <person name="Kamoun S."/>
            <person name="Krampis K."/>
            <person name="Lamour K.H."/>
            <person name="Lee M.K."/>
            <person name="McDonald W.H."/>
            <person name="Medina M."/>
            <person name="Meijer H.J."/>
            <person name="Nordberg E.K."/>
            <person name="Maclean D.J."/>
            <person name="Ospina-Giraldo M.D."/>
            <person name="Morris P.F."/>
            <person name="Phuntumart V."/>
            <person name="Putnam N.H."/>
            <person name="Rash S."/>
            <person name="Rose J.K."/>
            <person name="Sakihama Y."/>
            <person name="Salamov A.A."/>
            <person name="Savidor A."/>
            <person name="Scheuring C.F."/>
            <person name="Smith B.M."/>
            <person name="Sobral B.W."/>
            <person name="Terry A."/>
            <person name="Torto-Alalibo T.A."/>
            <person name="Win J."/>
            <person name="Xu Z."/>
            <person name="Zhang H."/>
            <person name="Grigoriev I.V."/>
            <person name="Rokhsar D.S."/>
            <person name="Boore J.L."/>
        </authorList>
    </citation>
    <scope>NUCLEOTIDE SEQUENCE [LARGE SCALE GENOMIC DNA]</scope>
    <source>
        <strain evidence="7 8">P6497</strain>
    </source>
</reference>
<dbReference type="Pfam" id="PF05630">
    <property type="entry name" value="NPP1"/>
    <property type="match status" value="2"/>
</dbReference>
<dbReference type="AlphaFoldDB" id="G4Z8U5"/>
<name>G4Z8U5_PHYSP</name>
<dbReference type="RefSeq" id="XP_009522433.1">
    <property type="nucleotide sequence ID" value="XM_009524138.1"/>
</dbReference>
<feature type="signal peptide" evidence="6">
    <location>
        <begin position="1"/>
        <end position="19"/>
    </location>
</feature>
<evidence type="ECO:0000256" key="5">
    <source>
        <dbReference type="SAM" id="MobiDB-lite"/>
    </source>
</evidence>
<sequence>MNIGRFLIVFASALFCVNAVSIDHNIVQPLAQPEPATVSEEEPRRLRSSSSPDCGCLSFPAVNAAGETSEGLKGNWGSEGCESAPLGSRVYGRATWHNDVWAIMYAWYFPKGLWDGDTYWSDDWGSTVVWIDNPAELSVSFANGTTPTLSRVLPGPTRTRLQLNDEAPFGDFQDLITWTQLTDAAREALNNPENFGRADVPISDANFPEWRGRLRLS</sequence>
<dbReference type="GO" id="GO:0005576">
    <property type="term" value="C:extracellular region"/>
    <property type="evidence" value="ECO:0007669"/>
    <property type="project" value="UniProtKB-SubCell"/>
</dbReference>
<keyword evidence="4" id="KW-0843">Virulence</keyword>
<accession>G4Z8U5</accession>
<dbReference type="PANTHER" id="PTHR33657:SF8">
    <property type="entry name" value="DOMAIN PROTEIN, PUTATIVE (AFU_ORTHOLOGUE AFUA_5G00600)-RELATED"/>
    <property type="match status" value="1"/>
</dbReference>
<keyword evidence="3" id="KW-0964">Secreted</keyword>
<evidence type="ECO:0000256" key="6">
    <source>
        <dbReference type="SAM" id="SignalP"/>
    </source>
</evidence>
<gene>
    <name evidence="7" type="ORF">PHYSODRAFT_327911</name>
</gene>
<feature type="chain" id="PRO_5003472231" description="Necrosis inducing-like protein NPP1 type" evidence="6">
    <location>
        <begin position="20"/>
        <end position="217"/>
    </location>
</feature>
<evidence type="ECO:0008006" key="9">
    <source>
        <dbReference type="Google" id="ProtNLM"/>
    </source>
</evidence>
<dbReference type="InParanoid" id="G4Z8U5"/>
<comment type="subcellular location">
    <subcellularLocation>
        <location evidence="1">Secreted</location>
    </subcellularLocation>
</comment>
<evidence type="ECO:0000256" key="1">
    <source>
        <dbReference type="ARBA" id="ARBA00004613"/>
    </source>
</evidence>
<evidence type="ECO:0000313" key="8">
    <source>
        <dbReference type="Proteomes" id="UP000002640"/>
    </source>
</evidence>
<evidence type="ECO:0000256" key="2">
    <source>
        <dbReference type="ARBA" id="ARBA00009520"/>
    </source>
</evidence>
<proteinExistence type="inferred from homology"/>
<dbReference type="GeneID" id="20645692"/>
<organism evidence="7 8">
    <name type="scientific">Phytophthora sojae (strain P6497)</name>
    <name type="common">Soybean stem and root rot agent</name>
    <name type="synonym">Phytophthora megasperma f. sp. glycines</name>
    <dbReference type="NCBI Taxonomy" id="1094619"/>
    <lineage>
        <taxon>Eukaryota</taxon>
        <taxon>Sar</taxon>
        <taxon>Stramenopiles</taxon>
        <taxon>Oomycota</taxon>
        <taxon>Peronosporomycetes</taxon>
        <taxon>Peronosporales</taxon>
        <taxon>Peronosporaceae</taxon>
        <taxon>Phytophthora</taxon>
    </lineage>
</organism>
<evidence type="ECO:0000256" key="3">
    <source>
        <dbReference type="ARBA" id="ARBA00022525"/>
    </source>
</evidence>
<evidence type="ECO:0000256" key="4">
    <source>
        <dbReference type="ARBA" id="ARBA00023026"/>
    </source>
</evidence>
<dbReference type="PIRSF" id="PIRSF029958">
    <property type="entry name" value="Necrosis-inducing_protein"/>
    <property type="match status" value="1"/>
</dbReference>
<dbReference type="EMBL" id="JH159153">
    <property type="protein sequence ID" value="EGZ19716.1"/>
    <property type="molecule type" value="Genomic_DNA"/>
</dbReference>
<keyword evidence="6" id="KW-0732">Signal</keyword>
<protein>
    <recommendedName>
        <fullName evidence="9">Necrosis inducing-like protein NPP1 type</fullName>
    </recommendedName>
</protein>
<dbReference type="PANTHER" id="PTHR33657">
    <property type="entry name" value="DOMAIN PROTEIN, PUTATIVE (AFU_ORTHOLOGUE AFUA_5G00600)-RELATED"/>
    <property type="match status" value="1"/>
</dbReference>
<keyword evidence="8" id="KW-1185">Reference proteome</keyword>